<feature type="chain" id="PRO_5031169445" description="TNFR-Cys domain-containing protein" evidence="3">
    <location>
        <begin position="18"/>
        <end position="385"/>
    </location>
</feature>
<feature type="transmembrane region" description="Helical" evidence="2">
    <location>
        <begin position="269"/>
        <end position="290"/>
    </location>
</feature>
<feature type="compositionally biased region" description="Acidic residues" evidence="1">
    <location>
        <begin position="376"/>
        <end position="385"/>
    </location>
</feature>
<accession>A0A7S0IT74</accession>
<gene>
    <name evidence="4" type="ORF">CLEP1334_LOCUS6521</name>
</gene>
<protein>
    <recommendedName>
        <fullName evidence="5">TNFR-Cys domain-containing protein</fullName>
    </recommendedName>
</protein>
<sequence length="385" mass="40404">MLRFCLATFVLVGSVLALECPEWCDADHCKKKACHGECPICLEGQENPGVSSVESGNDPKTSSGDVVAPDTAAVALDVYAANVNASGGNDLAANKSSPSELACHRWCGDDQCQKPGCALCAVCQPAEEEACPGWCGEDHCQKPGCARCAVCQPAEEACPGWCGDDHCQKPGCVDCAVCQPAEEEACPDWCGDDHCQKPGCAQCAVCQSAEEEACPGWCGDDHCQKPGCAQCAVCSQASAALEVTNGKVSELPQTTLAASRLAPLSPSKVIVPLLVLFTLAGAAVGFAYYCTTRKEPSTGLSEDLAHAAGDVVVDIKKDEPEQPKLFGPRKRSGKDDDESSELLIPPYSGDATCADKAQTDEPVIRDEENLAKSNQDEGDVELSRL</sequence>
<feature type="compositionally biased region" description="Basic and acidic residues" evidence="1">
    <location>
        <begin position="357"/>
        <end position="370"/>
    </location>
</feature>
<evidence type="ECO:0000256" key="3">
    <source>
        <dbReference type="SAM" id="SignalP"/>
    </source>
</evidence>
<keyword evidence="2" id="KW-1133">Transmembrane helix</keyword>
<organism evidence="4">
    <name type="scientific">Calcidiscus leptoporus</name>
    <dbReference type="NCBI Taxonomy" id="127549"/>
    <lineage>
        <taxon>Eukaryota</taxon>
        <taxon>Haptista</taxon>
        <taxon>Haptophyta</taxon>
        <taxon>Prymnesiophyceae</taxon>
        <taxon>Coccolithales</taxon>
        <taxon>Calcidiscaceae</taxon>
        <taxon>Calcidiscus</taxon>
    </lineage>
</organism>
<keyword evidence="3" id="KW-0732">Signal</keyword>
<feature type="region of interest" description="Disordered" evidence="1">
    <location>
        <begin position="319"/>
        <end position="385"/>
    </location>
</feature>
<keyword evidence="2" id="KW-0472">Membrane</keyword>
<dbReference type="EMBL" id="HBER01013081">
    <property type="protein sequence ID" value="CAD8531269.1"/>
    <property type="molecule type" value="Transcribed_RNA"/>
</dbReference>
<proteinExistence type="predicted"/>
<evidence type="ECO:0000313" key="4">
    <source>
        <dbReference type="EMBL" id="CAD8531269.1"/>
    </source>
</evidence>
<evidence type="ECO:0000256" key="1">
    <source>
        <dbReference type="SAM" id="MobiDB-lite"/>
    </source>
</evidence>
<reference evidence="4" key="1">
    <citation type="submission" date="2021-01" db="EMBL/GenBank/DDBJ databases">
        <authorList>
            <person name="Corre E."/>
            <person name="Pelletier E."/>
            <person name="Niang G."/>
            <person name="Scheremetjew M."/>
            <person name="Finn R."/>
            <person name="Kale V."/>
            <person name="Holt S."/>
            <person name="Cochrane G."/>
            <person name="Meng A."/>
            <person name="Brown T."/>
            <person name="Cohen L."/>
        </authorList>
    </citation>
    <scope>NUCLEOTIDE SEQUENCE</scope>
    <source>
        <strain evidence="4">RCC1130</strain>
    </source>
</reference>
<feature type="signal peptide" evidence="3">
    <location>
        <begin position="1"/>
        <end position="17"/>
    </location>
</feature>
<dbReference type="AlphaFoldDB" id="A0A7S0IT74"/>
<keyword evidence="2" id="KW-0812">Transmembrane</keyword>
<evidence type="ECO:0000256" key="2">
    <source>
        <dbReference type="SAM" id="Phobius"/>
    </source>
</evidence>
<name>A0A7S0IT74_9EUKA</name>
<evidence type="ECO:0008006" key="5">
    <source>
        <dbReference type="Google" id="ProtNLM"/>
    </source>
</evidence>